<dbReference type="UniPathway" id="UPA00031">
    <property type="reaction ID" value="UER00011"/>
</dbReference>
<dbReference type="GO" id="GO:0005737">
    <property type="term" value="C:cytoplasm"/>
    <property type="evidence" value="ECO:0007669"/>
    <property type="project" value="UniProtKB-SubCell"/>
</dbReference>
<dbReference type="CDD" id="cd07914">
    <property type="entry name" value="IGPD"/>
    <property type="match status" value="1"/>
</dbReference>
<evidence type="ECO:0000256" key="4">
    <source>
        <dbReference type="ARBA" id="ARBA00023102"/>
    </source>
</evidence>
<dbReference type="EC" id="4.2.1.19" evidence="6 7"/>
<dbReference type="Pfam" id="PF00475">
    <property type="entry name" value="IGPD"/>
    <property type="match status" value="1"/>
</dbReference>
<accession>A0A7W9W643</accession>
<comment type="catalytic activity">
    <reaction evidence="6 7">
        <text>D-erythro-1-(imidazol-4-yl)glycerol 3-phosphate = 3-(imidazol-4-yl)-2-oxopropyl phosphate + H2O</text>
        <dbReference type="Rhea" id="RHEA:11040"/>
        <dbReference type="ChEBI" id="CHEBI:15377"/>
        <dbReference type="ChEBI" id="CHEBI:57766"/>
        <dbReference type="ChEBI" id="CHEBI:58278"/>
        <dbReference type="EC" id="4.2.1.19"/>
    </reaction>
</comment>
<dbReference type="PROSITE" id="PS00955">
    <property type="entry name" value="IGP_DEHYDRATASE_2"/>
    <property type="match status" value="1"/>
</dbReference>
<evidence type="ECO:0000256" key="2">
    <source>
        <dbReference type="ARBA" id="ARBA00016664"/>
    </source>
</evidence>
<dbReference type="Proteomes" id="UP000520814">
    <property type="component" value="Unassembled WGS sequence"/>
</dbReference>
<keyword evidence="4 6" id="KW-0368">Histidine biosynthesis</keyword>
<sequence length="197" mass="21043">MSAPRTASLSRQTSETDITLSLDLDGDGSSQLATGVGFFDHMLTHVARHGLLNLQITAKGDYHIDDHHTVEDVGICLGQALKAAVGDKKGMTRYGDATVPMDESLVLCALDFSGRGGAHIALEFPDTRIGTFAVELVEEFFHAVAREAGLNLHIRLIVGKNAHHIAEATFKAFGRALRQAVALDSRVTGIPSTKGVL</sequence>
<reference evidence="8 9" key="1">
    <citation type="submission" date="2020-08" db="EMBL/GenBank/DDBJ databases">
        <title>Genomic Encyclopedia of Type Strains, Phase IV (KMG-IV): sequencing the most valuable type-strain genomes for metagenomic binning, comparative biology and taxonomic classification.</title>
        <authorList>
            <person name="Goeker M."/>
        </authorList>
    </citation>
    <scope>NUCLEOTIDE SEQUENCE [LARGE SCALE GENOMIC DNA]</scope>
    <source>
        <strain evidence="8 9">DSM 23562</strain>
    </source>
</reference>
<dbReference type="SUPFAM" id="SSF54211">
    <property type="entry name" value="Ribosomal protein S5 domain 2-like"/>
    <property type="match status" value="2"/>
</dbReference>
<evidence type="ECO:0000256" key="3">
    <source>
        <dbReference type="ARBA" id="ARBA00022605"/>
    </source>
</evidence>
<evidence type="ECO:0000256" key="6">
    <source>
        <dbReference type="HAMAP-Rule" id="MF_00076"/>
    </source>
</evidence>
<proteinExistence type="inferred from homology"/>
<keyword evidence="5 6" id="KW-0456">Lyase</keyword>
<dbReference type="FunFam" id="3.30.230.40:FF:000001">
    <property type="entry name" value="Imidazoleglycerol-phosphate dehydratase HisB"/>
    <property type="match status" value="1"/>
</dbReference>
<keyword evidence="6" id="KW-0963">Cytoplasm</keyword>
<comment type="pathway">
    <text evidence="1 6 7">Amino-acid biosynthesis; L-histidine biosynthesis; L-histidine from 5-phospho-alpha-D-ribose 1-diphosphate: step 6/9.</text>
</comment>
<keyword evidence="9" id="KW-1185">Reference proteome</keyword>
<dbReference type="InterPro" id="IPR020568">
    <property type="entry name" value="Ribosomal_Su5_D2-typ_SF"/>
</dbReference>
<dbReference type="GO" id="GO:0000105">
    <property type="term" value="P:L-histidine biosynthetic process"/>
    <property type="evidence" value="ECO:0007669"/>
    <property type="project" value="UniProtKB-UniRule"/>
</dbReference>
<gene>
    <name evidence="6" type="primary">hisB</name>
    <name evidence="8" type="ORF">HNQ39_001382</name>
</gene>
<evidence type="ECO:0000256" key="5">
    <source>
        <dbReference type="ARBA" id="ARBA00023239"/>
    </source>
</evidence>
<protein>
    <recommendedName>
        <fullName evidence="2 6">Imidazoleglycerol-phosphate dehydratase</fullName>
        <shortName evidence="6">IGPD</shortName>
        <ecNumber evidence="6 7">4.2.1.19</ecNumber>
    </recommendedName>
</protein>
<dbReference type="InterPro" id="IPR038494">
    <property type="entry name" value="IGPD_sf"/>
</dbReference>
<comment type="caution">
    <text evidence="8">The sequence shown here is derived from an EMBL/GenBank/DDBJ whole genome shotgun (WGS) entry which is preliminary data.</text>
</comment>
<dbReference type="Gene3D" id="3.30.230.40">
    <property type="entry name" value="Imidazole glycerol phosphate dehydratase, domain 1"/>
    <property type="match status" value="2"/>
</dbReference>
<keyword evidence="3 6" id="KW-0028">Amino-acid biosynthesis</keyword>
<comment type="similarity">
    <text evidence="6 7">Belongs to the imidazoleglycerol-phosphate dehydratase family.</text>
</comment>
<dbReference type="FunFam" id="3.30.230.40:FF:000003">
    <property type="entry name" value="Imidazoleglycerol-phosphate dehydratase HisB"/>
    <property type="match status" value="1"/>
</dbReference>
<evidence type="ECO:0000313" key="8">
    <source>
        <dbReference type="EMBL" id="MBB6049620.1"/>
    </source>
</evidence>
<dbReference type="AlphaFoldDB" id="A0A7W9W643"/>
<comment type="subcellular location">
    <subcellularLocation>
        <location evidence="6 7">Cytoplasm</location>
    </subcellularLocation>
</comment>
<dbReference type="PANTHER" id="PTHR23133:SF2">
    <property type="entry name" value="IMIDAZOLEGLYCEROL-PHOSPHATE DEHYDRATASE"/>
    <property type="match status" value="1"/>
</dbReference>
<name>A0A7W9W643_ARMRO</name>
<dbReference type="HAMAP" id="MF_00076">
    <property type="entry name" value="HisB"/>
    <property type="match status" value="1"/>
</dbReference>
<dbReference type="PROSITE" id="PS00954">
    <property type="entry name" value="IGP_DEHYDRATASE_1"/>
    <property type="match status" value="1"/>
</dbReference>
<dbReference type="NCBIfam" id="NF002114">
    <property type="entry name" value="PRK00951.2-4"/>
    <property type="match status" value="1"/>
</dbReference>
<dbReference type="EMBL" id="JACHGW010000001">
    <property type="protein sequence ID" value="MBB6049620.1"/>
    <property type="molecule type" value="Genomic_DNA"/>
</dbReference>
<dbReference type="PANTHER" id="PTHR23133">
    <property type="entry name" value="IMIDAZOLEGLYCEROL-PHOSPHATE DEHYDRATASE HIS7"/>
    <property type="match status" value="1"/>
</dbReference>
<evidence type="ECO:0000313" key="9">
    <source>
        <dbReference type="Proteomes" id="UP000520814"/>
    </source>
</evidence>
<dbReference type="NCBIfam" id="NF002111">
    <property type="entry name" value="PRK00951.2-1"/>
    <property type="match status" value="1"/>
</dbReference>
<dbReference type="InterPro" id="IPR000807">
    <property type="entry name" value="ImidazoleglycerolP_deHydtase"/>
</dbReference>
<evidence type="ECO:0000256" key="1">
    <source>
        <dbReference type="ARBA" id="ARBA00005047"/>
    </source>
</evidence>
<dbReference type="RefSeq" id="WP_184193218.1">
    <property type="nucleotide sequence ID" value="NZ_JACHGW010000001.1"/>
</dbReference>
<dbReference type="GO" id="GO:0004424">
    <property type="term" value="F:imidazoleglycerol-phosphate dehydratase activity"/>
    <property type="evidence" value="ECO:0007669"/>
    <property type="project" value="UniProtKB-UniRule"/>
</dbReference>
<organism evidence="8 9">
    <name type="scientific">Armatimonas rosea</name>
    <dbReference type="NCBI Taxonomy" id="685828"/>
    <lineage>
        <taxon>Bacteria</taxon>
        <taxon>Bacillati</taxon>
        <taxon>Armatimonadota</taxon>
        <taxon>Armatimonadia</taxon>
        <taxon>Armatimonadales</taxon>
        <taxon>Armatimonadaceae</taxon>
        <taxon>Armatimonas</taxon>
    </lineage>
</organism>
<evidence type="ECO:0000256" key="7">
    <source>
        <dbReference type="RuleBase" id="RU000599"/>
    </source>
</evidence>
<dbReference type="InterPro" id="IPR020565">
    <property type="entry name" value="ImidazoleglycerP_deHydtase_CS"/>
</dbReference>